<keyword evidence="3" id="KW-1185">Reference proteome</keyword>
<protein>
    <submittedName>
        <fullName evidence="2">Uncharacterized protein</fullName>
    </submittedName>
</protein>
<organism evidence="2 3">
    <name type="scientific">Anopheles maculatus</name>
    <dbReference type="NCBI Taxonomy" id="74869"/>
    <lineage>
        <taxon>Eukaryota</taxon>
        <taxon>Metazoa</taxon>
        <taxon>Ecdysozoa</taxon>
        <taxon>Arthropoda</taxon>
        <taxon>Hexapoda</taxon>
        <taxon>Insecta</taxon>
        <taxon>Pterygota</taxon>
        <taxon>Neoptera</taxon>
        <taxon>Endopterygota</taxon>
        <taxon>Diptera</taxon>
        <taxon>Nematocera</taxon>
        <taxon>Culicoidea</taxon>
        <taxon>Culicidae</taxon>
        <taxon>Anophelinae</taxon>
        <taxon>Anopheles</taxon>
        <taxon>Anopheles maculatus group</taxon>
    </lineage>
</organism>
<reference evidence="2" key="2">
    <citation type="submission" date="2020-05" db="UniProtKB">
        <authorList>
            <consortium name="EnsemblMetazoa"/>
        </authorList>
    </citation>
    <scope>IDENTIFICATION</scope>
    <source>
        <strain evidence="2">maculatus3</strain>
    </source>
</reference>
<evidence type="ECO:0000256" key="1">
    <source>
        <dbReference type="SAM" id="MobiDB-lite"/>
    </source>
</evidence>
<feature type="compositionally biased region" description="Acidic residues" evidence="1">
    <location>
        <begin position="83"/>
        <end position="96"/>
    </location>
</feature>
<proteinExistence type="predicted"/>
<dbReference type="Proteomes" id="UP000075901">
    <property type="component" value="Unassembled WGS sequence"/>
</dbReference>
<feature type="compositionally biased region" description="Low complexity" evidence="1">
    <location>
        <begin position="42"/>
        <end position="60"/>
    </location>
</feature>
<feature type="compositionally biased region" description="Basic and acidic residues" evidence="1">
    <location>
        <begin position="201"/>
        <end position="210"/>
    </location>
</feature>
<feature type="region of interest" description="Disordered" evidence="1">
    <location>
        <begin position="159"/>
        <end position="236"/>
    </location>
</feature>
<dbReference type="EnsemblMetazoa" id="AMAM008110-RA">
    <property type="protein sequence ID" value="AMAM008110-PA"/>
    <property type="gene ID" value="AMAM008110"/>
</dbReference>
<dbReference type="VEuPathDB" id="VectorBase:AMAM008110"/>
<dbReference type="AlphaFoldDB" id="A0A182SJP0"/>
<evidence type="ECO:0000313" key="3">
    <source>
        <dbReference type="Proteomes" id="UP000075901"/>
    </source>
</evidence>
<feature type="region of interest" description="Disordered" evidence="1">
    <location>
        <begin position="1"/>
        <end position="96"/>
    </location>
</feature>
<sequence length="236" mass="26002">MSKSKGDAFQGPSPFEPIAPPKRSTRSALKASSSEVPQTGEKAAATTSAAPTAKQTTPPSEKYLKKPRVQLEGLSFGQIEDLLPSDEDSDFSYDENDEYEKLAKDYDDLLVEMDGVERKAQQYILENADLHQQLKEIKEQLETANRDIARLQTRVEELLDGRRNSPSADSRATQPPSTSALPSAVASKQTIAEPTSSAVEAAEKWSEVVRRKPAKKKETPAPALPKQQPQRQNKQV</sequence>
<feature type="compositionally biased region" description="Polar residues" evidence="1">
    <location>
        <begin position="164"/>
        <end position="198"/>
    </location>
</feature>
<accession>A0A182SJP0</accession>
<reference evidence="3" key="1">
    <citation type="submission" date="2013-09" db="EMBL/GenBank/DDBJ databases">
        <title>The Genome Sequence of Anopheles maculatus species B.</title>
        <authorList>
            <consortium name="The Broad Institute Genomics Platform"/>
            <person name="Neafsey D.E."/>
            <person name="Besansky N."/>
            <person name="Howell P."/>
            <person name="Walton C."/>
            <person name="Young S.K."/>
            <person name="Zeng Q."/>
            <person name="Gargeya S."/>
            <person name="Fitzgerald M."/>
            <person name="Haas B."/>
            <person name="Abouelleil A."/>
            <person name="Allen A.W."/>
            <person name="Alvarado L."/>
            <person name="Arachchi H.M."/>
            <person name="Berlin A.M."/>
            <person name="Chapman S.B."/>
            <person name="Gainer-Dewar J."/>
            <person name="Goldberg J."/>
            <person name="Griggs A."/>
            <person name="Gujja S."/>
            <person name="Hansen M."/>
            <person name="Howarth C."/>
            <person name="Imamovic A."/>
            <person name="Ireland A."/>
            <person name="Larimer J."/>
            <person name="McCowan C."/>
            <person name="Murphy C."/>
            <person name="Pearson M."/>
            <person name="Poon T.W."/>
            <person name="Priest M."/>
            <person name="Roberts A."/>
            <person name="Saif S."/>
            <person name="Shea T."/>
            <person name="Sisk P."/>
            <person name="Sykes S."/>
            <person name="Wortman J."/>
            <person name="Nusbaum C."/>
            <person name="Birren B."/>
        </authorList>
    </citation>
    <scope>NUCLEOTIDE SEQUENCE [LARGE SCALE GENOMIC DNA]</scope>
    <source>
        <strain evidence="3">maculatus3</strain>
    </source>
</reference>
<feature type="compositionally biased region" description="Polar residues" evidence="1">
    <location>
        <begin position="227"/>
        <end position="236"/>
    </location>
</feature>
<evidence type="ECO:0000313" key="2">
    <source>
        <dbReference type="EnsemblMetazoa" id="AMAM008110-PA"/>
    </source>
</evidence>
<feature type="compositionally biased region" description="Polar residues" evidence="1">
    <location>
        <begin position="26"/>
        <end position="37"/>
    </location>
</feature>
<name>A0A182SJP0_9DIPT</name>